<dbReference type="AlphaFoldDB" id="A0A1G7JLP2"/>
<sequence>MSNFLKNEETEQPQTLPHVQENLKNLGQTNVPNFESNIHCLTIIGQIEGHMILPPQNKTTKYEHIIPQLVAIEENPNIKGVLILLNTVGGDVEAGLAIAEMIASLSKPTVSIVLGGGHSIGVPLAVSANYSYIVPSATMTIHPIRMTGLIVGVPQTFDYFNKMQDRIVEFIVRNSKIKRDTFMKLMLKTGELANDIGTILVGKEAVDYGLIDEIGGIKEALKRLHNMIEEREKKKGEE</sequence>
<dbReference type="InterPro" id="IPR001907">
    <property type="entry name" value="ClpP"/>
</dbReference>
<reference evidence="2 3" key="1">
    <citation type="submission" date="2016-10" db="EMBL/GenBank/DDBJ databases">
        <authorList>
            <person name="de Groot N.N."/>
        </authorList>
    </citation>
    <scope>NUCLEOTIDE SEQUENCE [LARGE SCALE GENOMIC DNA]</scope>
    <source>
        <strain evidence="2 3">DSM 569</strain>
    </source>
</reference>
<evidence type="ECO:0000256" key="1">
    <source>
        <dbReference type="ARBA" id="ARBA00007039"/>
    </source>
</evidence>
<comment type="similarity">
    <text evidence="1">Belongs to the peptidase S14 family.</text>
</comment>
<dbReference type="RefSeq" id="WP_003869123.1">
    <property type="nucleotide sequence ID" value="NZ_FNBS01000007.1"/>
</dbReference>
<gene>
    <name evidence="2" type="ORF">SAMN04244560_00488</name>
</gene>
<dbReference type="Gene3D" id="3.90.226.10">
    <property type="entry name" value="2-enoyl-CoA Hydratase, Chain A, domain 1"/>
    <property type="match status" value="1"/>
</dbReference>
<organism evidence="2 3">
    <name type="scientific">Thermoanaerobacter thermohydrosulfuricus</name>
    <name type="common">Clostridium thermohydrosulfuricum</name>
    <dbReference type="NCBI Taxonomy" id="1516"/>
    <lineage>
        <taxon>Bacteria</taxon>
        <taxon>Bacillati</taxon>
        <taxon>Bacillota</taxon>
        <taxon>Clostridia</taxon>
        <taxon>Thermoanaerobacterales</taxon>
        <taxon>Thermoanaerobacteraceae</taxon>
        <taxon>Thermoanaerobacter</taxon>
    </lineage>
</organism>
<dbReference type="InterPro" id="IPR029045">
    <property type="entry name" value="ClpP/crotonase-like_dom_sf"/>
</dbReference>
<dbReference type="PRINTS" id="PR00127">
    <property type="entry name" value="CLPPROTEASEP"/>
</dbReference>
<name>A0A1G7JLP2_THETY</name>
<dbReference type="InterPro" id="IPR023562">
    <property type="entry name" value="ClpP/TepA"/>
</dbReference>
<dbReference type="GO" id="GO:0004176">
    <property type="term" value="F:ATP-dependent peptidase activity"/>
    <property type="evidence" value="ECO:0007669"/>
    <property type="project" value="InterPro"/>
</dbReference>
<dbReference type="Pfam" id="PF00574">
    <property type="entry name" value="CLP_protease"/>
    <property type="match status" value="1"/>
</dbReference>
<protein>
    <submittedName>
        <fullName evidence="2">ATP-dependent Clp protease proteolytic subunit ClpP</fullName>
    </submittedName>
</protein>
<evidence type="ECO:0000313" key="2">
    <source>
        <dbReference type="EMBL" id="SDF25831.1"/>
    </source>
</evidence>
<keyword evidence="2" id="KW-0645">Protease</keyword>
<dbReference type="EMBL" id="FNBS01000007">
    <property type="protein sequence ID" value="SDF25831.1"/>
    <property type="molecule type" value="Genomic_DNA"/>
</dbReference>
<proteinExistence type="inferred from homology"/>
<accession>A0A1G7JLP2</accession>
<dbReference type="Proteomes" id="UP000183404">
    <property type="component" value="Unassembled WGS sequence"/>
</dbReference>
<keyword evidence="2" id="KW-0378">Hydrolase</keyword>
<evidence type="ECO:0000313" key="3">
    <source>
        <dbReference type="Proteomes" id="UP000183404"/>
    </source>
</evidence>
<dbReference type="SUPFAM" id="SSF52096">
    <property type="entry name" value="ClpP/crotonase"/>
    <property type="match status" value="1"/>
</dbReference>
<dbReference type="GO" id="GO:0004252">
    <property type="term" value="F:serine-type endopeptidase activity"/>
    <property type="evidence" value="ECO:0007669"/>
    <property type="project" value="InterPro"/>
</dbReference>
<dbReference type="GO" id="GO:0006508">
    <property type="term" value="P:proteolysis"/>
    <property type="evidence" value="ECO:0007669"/>
    <property type="project" value="UniProtKB-KW"/>
</dbReference>